<dbReference type="SUPFAM" id="SSF52540">
    <property type="entry name" value="P-loop containing nucleoside triphosphate hydrolases"/>
    <property type="match status" value="1"/>
</dbReference>
<dbReference type="PANTHER" id="PTHR41259:SF1">
    <property type="entry name" value="DOUBLE-STRAND BREAK REPAIR RAD50 ATPASE, PUTATIVE-RELATED"/>
    <property type="match status" value="1"/>
</dbReference>
<keyword evidence="2" id="KW-1133">Transmembrane helix</keyword>
<accession>Q8CUG2</accession>
<dbReference type="KEGG" id="oih:OB1145"/>
<dbReference type="Proteomes" id="UP000000822">
    <property type="component" value="Chromosome"/>
</dbReference>
<dbReference type="eggNOG" id="COG4717">
    <property type="taxonomic scope" value="Bacteria"/>
</dbReference>
<feature type="coiled-coil region" evidence="1">
    <location>
        <begin position="385"/>
        <end position="446"/>
    </location>
</feature>
<feature type="coiled-coil region" evidence="1">
    <location>
        <begin position="774"/>
        <end position="808"/>
    </location>
</feature>
<keyword evidence="5" id="KW-1185">Reference proteome</keyword>
<dbReference type="PANTHER" id="PTHR41259">
    <property type="entry name" value="DOUBLE-STRAND BREAK REPAIR RAD50 ATPASE, PUTATIVE-RELATED"/>
    <property type="match status" value="1"/>
</dbReference>
<dbReference type="STRING" id="221109.gene:10733384"/>
<dbReference type="OrthoDB" id="9764467at2"/>
<gene>
    <name evidence="4" type="ordered locus">OB1145</name>
</gene>
<keyword evidence="2" id="KW-0812">Transmembrane</keyword>
<dbReference type="AlphaFoldDB" id="Q8CUG2"/>
<dbReference type="Pfam" id="PF13514">
    <property type="entry name" value="AAA_27"/>
    <property type="match status" value="1"/>
</dbReference>
<feature type="domain" description="YhaN AAA" evidence="3">
    <location>
        <begin position="1"/>
        <end position="201"/>
    </location>
</feature>
<sequence length="978" mass="116070">MRITDIIIYGFGQWVDQQFTFSSSKITTIYGENESGKSTLQQFIIFMLFGMPPKQRRFYQPKNSSKMGGRMVIMTPEHHRIIIERIDDESKGKASCILEDGSVKDEEWLNKLLNGIGIDTYQSIFSFSDTDLAHIRMMQEDELNEILLSIGLTGSSIIYDAEKRLHQEIGSLYKPSGRKPEINEQLTLIQQQSKELAELRKSESTYNNKVEHKQYLQERYYTVQEELVKLRQESRKLDTFIQALPLLREVRSIQHQLHNSNHIEDFPEHGVERMDQYREHILPLRSEKSTRENNVVKYHDKMLEAKDLLLSDSTEESLNELLDKYSEVQFAVEERKRLSKLISKQKTRLDEEFQQLHVNISISELDKLTLPFYIEKHWGKIRADAEKLSYEKQQSEEQKSQLMEENEFLKGKQRNIENQLLHEAHVDELKQRIDAYQTNKVLQAENQKMYQKWQQTGQHKKNLNKRILYSSIIIASIFMITSFVITEFWLAVLSIIVIGFGYSIRRINQQTIDMVEDMSEANGPDDTALVDVTLEEYHEAISILEEQENLQKESEQFNKKIQDNEFAWMEWKRKQTTIFERLEHVDRQKQEQVTEYPFLISIEVDYWPDLYHHLQRFIQLNEQLNEDEQLYLLESTKVDNYMNQCEQWALNNDKQLDLFDPENVLTQLAAIKEKNDRTLQEYQHYRTLWQEERNLEQQLEESISVYQESIDKLLIQAKAEDEETFYQNATLYKEETALKERNIELQNQLINIFPDGFASYLKQLESNEYYMKMQEQQNTTLKELEEEVEDIRNNLAEEQAIINSLEGSNELSKKTHQVELEKEKLNALFRQWAIRKVAKSYLTEAKKNYRDQYLTSVIQEANIYFSTLTDQRYVKIYPPIKNQGFIVETNEQRIFHVKELSQGTIDQLYISLRLAISKIMSQQYLLPFLIDDALVHFDTKRMERVIKILRRTAENQQVILFTCKEEIMQLVEGEVLQL</sequence>
<evidence type="ECO:0000256" key="1">
    <source>
        <dbReference type="SAM" id="Coils"/>
    </source>
</evidence>
<dbReference type="RefSeq" id="WP_011065546.1">
    <property type="nucleotide sequence ID" value="NC_004193.1"/>
</dbReference>
<dbReference type="HOGENOM" id="CLU_006135_1_0_9"/>
<protein>
    <submittedName>
        <fullName evidence="4">Hypothetical conserved protein</fullName>
    </submittedName>
</protein>
<organism evidence="4 5">
    <name type="scientific">Oceanobacillus iheyensis (strain DSM 14371 / CIP 107618 / JCM 11309 / KCTC 3954 / HTE831)</name>
    <dbReference type="NCBI Taxonomy" id="221109"/>
    <lineage>
        <taxon>Bacteria</taxon>
        <taxon>Bacillati</taxon>
        <taxon>Bacillota</taxon>
        <taxon>Bacilli</taxon>
        <taxon>Bacillales</taxon>
        <taxon>Bacillaceae</taxon>
        <taxon>Oceanobacillus</taxon>
    </lineage>
</organism>
<proteinExistence type="predicted"/>
<evidence type="ECO:0000256" key="2">
    <source>
        <dbReference type="SAM" id="Phobius"/>
    </source>
</evidence>
<feature type="coiled-coil region" evidence="1">
    <location>
        <begin position="182"/>
        <end position="209"/>
    </location>
</feature>
<dbReference type="InterPro" id="IPR027417">
    <property type="entry name" value="P-loop_NTPase"/>
</dbReference>
<keyword evidence="2" id="KW-0472">Membrane</keyword>
<dbReference type="EMBL" id="BA000028">
    <property type="protein sequence ID" value="BAC13101.1"/>
    <property type="molecule type" value="Genomic_DNA"/>
</dbReference>
<dbReference type="Gene3D" id="3.40.50.300">
    <property type="entry name" value="P-loop containing nucleotide triphosphate hydrolases"/>
    <property type="match status" value="2"/>
</dbReference>
<dbReference type="InterPro" id="IPR038734">
    <property type="entry name" value="YhaN_AAA"/>
</dbReference>
<dbReference type="PhylomeDB" id="Q8CUG2"/>
<evidence type="ECO:0000259" key="3">
    <source>
        <dbReference type="Pfam" id="PF13514"/>
    </source>
</evidence>
<evidence type="ECO:0000313" key="4">
    <source>
        <dbReference type="EMBL" id="BAC13101.1"/>
    </source>
</evidence>
<evidence type="ECO:0000313" key="5">
    <source>
        <dbReference type="Proteomes" id="UP000000822"/>
    </source>
</evidence>
<name>Q8CUG2_OCEIH</name>
<reference evidence="4 5" key="1">
    <citation type="journal article" date="2001" name="FEMS Microbiol. Lett.">
        <title>Oceanobacillus iheyensis gen. nov., sp. nov., a deep-sea extremely halotolerant and alkaliphilic species isolated from a depth of 1050 m on the Iheya Ridge.</title>
        <authorList>
            <person name="Lu J."/>
            <person name="Nogi Y."/>
            <person name="Takami H."/>
        </authorList>
    </citation>
    <scope>NUCLEOTIDE SEQUENCE [LARGE SCALE GENOMIC DNA]</scope>
    <source>
        <strain evidence="5">DSM 14371 / CIP 107618 / JCM 11309 / KCTC 3954 / HTE831</strain>
    </source>
</reference>
<feature type="transmembrane region" description="Helical" evidence="2">
    <location>
        <begin position="467"/>
        <end position="500"/>
    </location>
</feature>
<reference evidence="4 5" key="2">
    <citation type="journal article" date="2002" name="Nucleic Acids Res.">
        <title>Genome sequence of Oceanobacillus iheyensis isolated from the Iheya Ridge and its unexpected adaptive capabilities to extreme environments.</title>
        <authorList>
            <person name="Takami H."/>
            <person name="Takaki Y."/>
            <person name="Uchiyama I."/>
        </authorList>
    </citation>
    <scope>NUCLEOTIDE SEQUENCE [LARGE SCALE GENOMIC DNA]</scope>
    <source>
        <strain evidence="5">DSM 14371 / CIP 107618 / JCM 11309 / KCTC 3954 / HTE831</strain>
    </source>
</reference>
<keyword evidence="1" id="KW-0175">Coiled coil</keyword>